<sequence length="98" mass="10453">MPARQRPRLRQRRTGLTLAGPGPHLGKGPDADGRARRQLGDPAPGGRQDRDGLLHPAGPPRPARVRHAVSGHPCAEPCPDAAPGPGRVRGGFSRCRRR</sequence>
<name>A0A9W4GWD6_9ACTN</name>
<feature type="compositionally biased region" description="Basic residues" evidence="1">
    <location>
        <begin position="1"/>
        <end position="13"/>
    </location>
</feature>
<dbReference type="Proteomes" id="UP001152519">
    <property type="component" value="Unassembled WGS sequence"/>
</dbReference>
<evidence type="ECO:0000313" key="3">
    <source>
        <dbReference type="Proteomes" id="UP001152519"/>
    </source>
</evidence>
<evidence type="ECO:0000256" key="1">
    <source>
        <dbReference type="SAM" id="MobiDB-lite"/>
    </source>
</evidence>
<feature type="region of interest" description="Disordered" evidence="1">
    <location>
        <begin position="1"/>
        <end position="98"/>
    </location>
</feature>
<organism evidence="2 3">
    <name type="scientific">Actinacidiphila cocklensis</name>
    <dbReference type="NCBI Taxonomy" id="887465"/>
    <lineage>
        <taxon>Bacteria</taxon>
        <taxon>Bacillati</taxon>
        <taxon>Actinomycetota</taxon>
        <taxon>Actinomycetes</taxon>
        <taxon>Kitasatosporales</taxon>
        <taxon>Streptomycetaceae</taxon>
        <taxon>Actinacidiphila</taxon>
    </lineage>
</organism>
<feature type="compositionally biased region" description="Basic and acidic residues" evidence="1">
    <location>
        <begin position="27"/>
        <end position="39"/>
    </location>
</feature>
<accession>A0A9W4GWD6</accession>
<evidence type="ECO:0000313" key="2">
    <source>
        <dbReference type="EMBL" id="CAG6398878.1"/>
    </source>
</evidence>
<proteinExistence type="predicted"/>
<keyword evidence="3" id="KW-1185">Reference proteome</keyword>
<protein>
    <submittedName>
        <fullName evidence="2">Uncharacterized protein</fullName>
    </submittedName>
</protein>
<dbReference type="EMBL" id="CAJSLV010000114">
    <property type="protein sequence ID" value="CAG6398878.1"/>
    <property type="molecule type" value="Genomic_DNA"/>
</dbReference>
<gene>
    <name evidence="2" type="ORF">SCOCK_80033</name>
</gene>
<reference evidence="2" key="1">
    <citation type="submission" date="2021-05" db="EMBL/GenBank/DDBJ databases">
        <authorList>
            <person name="Arsene-Ploetze F."/>
        </authorList>
    </citation>
    <scope>NUCLEOTIDE SEQUENCE</scope>
    <source>
        <strain evidence="2">DSM 42138</strain>
    </source>
</reference>
<dbReference type="AlphaFoldDB" id="A0A9W4GWD6"/>
<comment type="caution">
    <text evidence="2">The sequence shown here is derived from an EMBL/GenBank/DDBJ whole genome shotgun (WGS) entry which is preliminary data.</text>
</comment>